<dbReference type="GO" id="GO:0034045">
    <property type="term" value="C:phagophore assembly site membrane"/>
    <property type="evidence" value="ECO:0007669"/>
    <property type="project" value="UniProtKB-SubCell"/>
</dbReference>
<feature type="transmembrane region" description="Helical" evidence="10">
    <location>
        <begin position="358"/>
        <end position="380"/>
    </location>
</feature>
<dbReference type="GO" id="GO:0006869">
    <property type="term" value="P:lipid transport"/>
    <property type="evidence" value="ECO:0007669"/>
    <property type="project" value="UniProtKB-KW"/>
</dbReference>
<evidence type="ECO:0000256" key="1">
    <source>
        <dbReference type="ARBA" id="ARBA00004511"/>
    </source>
</evidence>
<feature type="region of interest" description="Disordered" evidence="11">
    <location>
        <begin position="728"/>
        <end position="749"/>
    </location>
</feature>
<keyword evidence="7 10" id="KW-0072">Autophagy</keyword>
<sequence>MTSSMSYRALEGGYQELPHGDDDAPPQPGASPGEGLDLQPDVHIAGTEGTSAHIPDLDNFFRKIYAYHQRHGFTCMLVQDVFALAQHVFLVVFIVFLFSCVDYPILFRDKPVDGRNTTEHVKVKLKDGIIPPGQCIARLSRSVGFFFVIWIIYVIYKLAVLLKNLCSNLEIRRFYSKVLRILPGELDNMTWHDVLQRLLEAQRQGDYPIAVHKQELNELDVYHRILRHDNYLVALVNKNVLPLRFNVPFIGTVTFFSSGLKYNIQMLLFWGLWSPFENNWNLRDDYRRPENTPILADDYADMVKREPGFLGARTWSGYSRVHLRHFNELEHELDSRLCMGYRAATQYMNAFTTHLTVILAKNIVFFAASPWVVLVALTIWDEDFLAVEHIVTAIAILSMILAICRSAIPDEHMIWCPEQLMRTILSHIHYMPDEWQCHAHTTVVRDEFGNLFTYKFTHLLSEVLSAVVTPLLLLGPFRSRSREIVCFFIENSISIEGVGDVCTFAQMDIEKHGNPQWTKAAEPADESTTEITARIREPHPSKQGEMGKTELSLARFHLSNPHWNPDSHMGQRFLQGLKSQIDATALGQYTSYLATQLQPFDSTSTITAGVFHGQPQGQLLSQSVHSYMSMNPMMSHVRSNKIGDVPLVGPGITSAQGPLTSITSLEQRSRSIENSAMTSLLQGSLGGSVPGGRQHALLSPIPSAEQSSLCMSASALFLYEKHQPSSASHGAIGGYGSHGTPRRTPSRPLVSGLANIQESRLETTPLLLPQTQSQRSGASTSSYASGYR</sequence>
<dbReference type="PANTHER" id="PTHR13038:SF10">
    <property type="entry name" value="AUTOPHAGY-RELATED PROTEIN 9"/>
    <property type="match status" value="1"/>
</dbReference>
<dbReference type="GO" id="GO:0061709">
    <property type="term" value="P:reticulophagy"/>
    <property type="evidence" value="ECO:0007669"/>
    <property type="project" value="TreeGrafter"/>
</dbReference>
<evidence type="ECO:0000256" key="6">
    <source>
        <dbReference type="ARBA" id="ARBA00022989"/>
    </source>
</evidence>
<evidence type="ECO:0000313" key="12">
    <source>
        <dbReference type="EnsemblMetazoa" id="XP_022669571"/>
    </source>
</evidence>
<dbReference type="CTD" id="36821"/>
<organism evidence="12 13">
    <name type="scientific">Varroa destructor</name>
    <name type="common">Honeybee mite</name>
    <dbReference type="NCBI Taxonomy" id="109461"/>
    <lineage>
        <taxon>Eukaryota</taxon>
        <taxon>Metazoa</taxon>
        <taxon>Ecdysozoa</taxon>
        <taxon>Arthropoda</taxon>
        <taxon>Chelicerata</taxon>
        <taxon>Arachnida</taxon>
        <taxon>Acari</taxon>
        <taxon>Parasitiformes</taxon>
        <taxon>Mesostigmata</taxon>
        <taxon>Gamasina</taxon>
        <taxon>Dermanyssoidea</taxon>
        <taxon>Varroidae</taxon>
        <taxon>Varroa</taxon>
    </lineage>
</organism>
<comment type="caution">
    <text evidence="10">Lacks conserved residue(s) required for the propagation of feature annotation.</text>
</comment>
<evidence type="ECO:0000256" key="5">
    <source>
        <dbReference type="ARBA" id="ARBA00022692"/>
    </source>
</evidence>
<comment type="function">
    <text evidence="10">Phospholipid scramblase involved in autophagy. Cycles between the preautophagosomal structure/phagophore assembly site (PAS) and the cytoplasmic vesicle pool and supplies membrane for the growing autophagosome. Lipid scramblase activity plays a key role in preautophagosomal structure/phagophore assembly by distributing the phospholipids that arrive through ATG2 from the cytoplasmic to the luminal leaflet of the bilayer, thereby driving autophagosomal membrane expansion.</text>
</comment>
<dbReference type="GO" id="GO:0034497">
    <property type="term" value="P:protein localization to phagophore assembly site"/>
    <property type="evidence" value="ECO:0007669"/>
    <property type="project" value="TreeGrafter"/>
</dbReference>
<evidence type="ECO:0000256" key="4">
    <source>
        <dbReference type="ARBA" id="ARBA00022448"/>
    </source>
</evidence>
<dbReference type="Pfam" id="PF04109">
    <property type="entry name" value="ATG9"/>
    <property type="match status" value="2"/>
</dbReference>
<feature type="transmembrane region" description="Helical" evidence="10">
    <location>
        <begin position="386"/>
        <end position="404"/>
    </location>
</feature>
<dbReference type="InterPro" id="IPR007241">
    <property type="entry name" value="Autophagy-rel_prot_9"/>
</dbReference>
<dbReference type="AlphaFoldDB" id="A0A7M7KNX6"/>
<evidence type="ECO:0000313" key="13">
    <source>
        <dbReference type="Proteomes" id="UP000594260"/>
    </source>
</evidence>
<feature type="region of interest" description="Disordered" evidence="11">
    <location>
        <begin position="14"/>
        <end position="38"/>
    </location>
</feature>
<proteinExistence type="inferred from homology"/>
<dbReference type="GO" id="GO:0034727">
    <property type="term" value="P:piecemeal microautophagy of the nucleus"/>
    <property type="evidence" value="ECO:0007669"/>
    <property type="project" value="TreeGrafter"/>
</dbReference>
<comment type="subcellular location">
    <subcellularLocation>
        <location evidence="1 10">Preautophagosomal structure membrane</location>
        <topology evidence="1 10">Multi-pass membrane protein</topology>
    </subcellularLocation>
</comment>
<dbReference type="Proteomes" id="UP000594260">
    <property type="component" value="Unplaced"/>
</dbReference>
<evidence type="ECO:0000256" key="2">
    <source>
        <dbReference type="ARBA" id="ARBA00006185"/>
    </source>
</evidence>
<evidence type="ECO:0000256" key="7">
    <source>
        <dbReference type="ARBA" id="ARBA00023006"/>
    </source>
</evidence>
<evidence type="ECO:0000256" key="11">
    <source>
        <dbReference type="SAM" id="MobiDB-lite"/>
    </source>
</evidence>
<evidence type="ECO:0000256" key="9">
    <source>
        <dbReference type="ARBA" id="ARBA00023136"/>
    </source>
</evidence>
<dbReference type="GO" id="GO:0000422">
    <property type="term" value="P:autophagy of mitochondrion"/>
    <property type="evidence" value="ECO:0007669"/>
    <property type="project" value="TreeGrafter"/>
</dbReference>
<reference evidence="12" key="1">
    <citation type="submission" date="2021-01" db="UniProtKB">
        <authorList>
            <consortium name="EnsemblMetazoa"/>
        </authorList>
    </citation>
    <scope>IDENTIFICATION</scope>
</reference>
<keyword evidence="9 10" id="KW-0472">Membrane</keyword>
<evidence type="ECO:0000256" key="10">
    <source>
        <dbReference type="RuleBase" id="RU364027"/>
    </source>
</evidence>
<comment type="similarity">
    <text evidence="2 10">Belongs to the ATG9 family.</text>
</comment>
<keyword evidence="8 10" id="KW-0445">Lipid transport</keyword>
<feature type="transmembrane region" description="Helical" evidence="10">
    <location>
        <begin position="143"/>
        <end position="162"/>
    </location>
</feature>
<keyword evidence="5 10" id="KW-0812">Transmembrane</keyword>
<accession>A0A7M7KNX6</accession>
<feature type="transmembrane region" description="Helical" evidence="10">
    <location>
        <begin position="81"/>
        <end position="106"/>
    </location>
</feature>
<keyword evidence="4 10" id="KW-0813">Transport</keyword>
<dbReference type="PANTHER" id="PTHR13038">
    <property type="entry name" value="APG9 AUTOPHAGY 9"/>
    <property type="match status" value="1"/>
</dbReference>
<dbReference type="GO" id="GO:0005776">
    <property type="term" value="C:autophagosome"/>
    <property type="evidence" value="ECO:0007669"/>
    <property type="project" value="TreeGrafter"/>
</dbReference>
<feature type="region of interest" description="Disordered" evidence="11">
    <location>
        <begin position="764"/>
        <end position="788"/>
    </location>
</feature>
<name>A0A7M7KNX6_VARDE</name>
<dbReference type="EnsemblMetazoa" id="XM_022813836">
    <property type="protein sequence ID" value="XP_022669571"/>
    <property type="gene ID" value="LOC111253809"/>
</dbReference>
<dbReference type="GeneID" id="111253809"/>
<protein>
    <recommendedName>
        <fullName evidence="3 10">Autophagy-related protein 9</fullName>
    </recommendedName>
</protein>
<keyword evidence="13" id="KW-1185">Reference proteome</keyword>
<evidence type="ECO:0000256" key="8">
    <source>
        <dbReference type="ARBA" id="ARBA00023055"/>
    </source>
</evidence>
<keyword evidence="6 10" id="KW-1133">Transmembrane helix</keyword>
<dbReference type="RefSeq" id="XP_022669571.1">
    <property type="nucleotide sequence ID" value="XM_022813836.1"/>
</dbReference>
<evidence type="ECO:0000256" key="3">
    <source>
        <dbReference type="ARBA" id="ARBA00018074"/>
    </source>
</evidence>